<accession>A0ABQ1PXK5</accession>
<evidence type="ECO:0000259" key="13">
    <source>
        <dbReference type="PROSITE" id="PS51671"/>
    </source>
</evidence>
<dbReference type="PROSITE" id="PS00670">
    <property type="entry name" value="D_2_HYDROXYACID_DH_2"/>
    <property type="match status" value="1"/>
</dbReference>
<evidence type="ECO:0000256" key="7">
    <source>
        <dbReference type="ARBA" id="ARBA00023002"/>
    </source>
</evidence>
<comment type="caution">
    <text evidence="14">The sequence shown here is derived from an EMBL/GenBank/DDBJ whole genome shotgun (WGS) entry which is preliminary data.</text>
</comment>
<dbReference type="SUPFAM" id="SSF51735">
    <property type="entry name" value="NAD(P)-binding Rossmann-fold domains"/>
    <property type="match status" value="1"/>
</dbReference>
<comment type="function">
    <text evidence="1">Catalyzes the reversible oxidation of 3-phospho-D-glycerate to 3-phosphonooxypyruvate, the first step of the phosphorylated L-serine biosynthesis pathway. Also catalyzes the reversible oxidation of 2-hydroxyglutarate to 2-oxoglutarate.</text>
</comment>
<dbReference type="PROSITE" id="PS00065">
    <property type="entry name" value="D_2_HYDROXYACID_DH_1"/>
    <property type="match status" value="1"/>
</dbReference>
<proteinExistence type="inferred from homology"/>
<evidence type="ECO:0000313" key="15">
    <source>
        <dbReference type="Proteomes" id="UP000638188"/>
    </source>
</evidence>
<reference evidence="15" key="1">
    <citation type="journal article" date="2019" name="Int. J. Syst. Evol. Microbiol.">
        <title>The Global Catalogue of Microorganisms (GCM) 10K type strain sequencing project: providing services to taxonomists for standard genome sequencing and annotation.</title>
        <authorList>
            <consortium name="The Broad Institute Genomics Platform"/>
            <consortium name="The Broad Institute Genome Sequencing Center for Infectious Disease"/>
            <person name="Wu L."/>
            <person name="Ma J."/>
        </authorList>
    </citation>
    <scope>NUCLEOTIDE SEQUENCE [LARGE SCALE GENOMIC DNA]</scope>
    <source>
        <strain evidence="15">CGMCC 1.12482</strain>
    </source>
</reference>
<evidence type="ECO:0000256" key="4">
    <source>
        <dbReference type="ARBA" id="ARBA00013001"/>
    </source>
</evidence>
<dbReference type="Pfam" id="PF02826">
    <property type="entry name" value="2-Hacid_dh_C"/>
    <property type="match status" value="1"/>
</dbReference>
<organism evidence="14 15">
    <name type="scientific">Halopseudomonas salina</name>
    <dbReference type="NCBI Taxonomy" id="1323744"/>
    <lineage>
        <taxon>Bacteria</taxon>
        <taxon>Pseudomonadati</taxon>
        <taxon>Pseudomonadota</taxon>
        <taxon>Gammaproteobacteria</taxon>
        <taxon>Pseudomonadales</taxon>
        <taxon>Pseudomonadaceae</taxon>
        <taxon>Halopseudomonas</taxon>
    </lineage>
</organism>
<dbReference type="SUPFAM" id="SSF52283">
    <property type="entry name" value="Formate/glycerate dehydrogenase catalytic domain-like"/>
    <property type="match status" value="1"/>
</dbReference>
<dbReference type="InterPro" id="IPR036291">
    <property type="entry name" value="NAD(P)-bd_dom_sf"/>
</dbReference>
<dbReference type="PROSITE" id="PS51671">
    <property type="entry name" value="ACT"/>
    <property type="match status" value="1"/>
</dbReference>
<comment type="catalytic activity">
    <reaction evidence="10">
        <text>(R)-2-hydroxyglutarate + NAD(+) = 2-oxoglutarate + NADH + H(+)</text>
        <dbReference type="Rhea" id="RHEA:49612"/>
        <dbReference type="ChEBI" id="CHEBI:15378"/>
        <dbReference type="ChEBI" id="CHEBI:15801"/>
        <dbReference type="ChEBI" id="CHEBI:16810"/>
        <dbReference type="ChEBI" id="CHEBI:57540"/>
        <dbReference type="ChEBI" id="CHEBI:57945"/>
        <dbReference type="EC" id="1.1.1.399"/>
    </reaction>
</comment>
<dbReference type="InterPro" id="IPR006140">
    <property type="entry name" value="D-isomer_DH_NAD-bd"/>
</dbReference>
<comment type="pathway">
    <text evidence="2">Amino-acid biosynthesis; L-serine biosynthesis; L-serine from 3-phospho-D-glycerate: step 1/3.</text>
</comment>
<evidence type="ECO:0000313" key="14">
    <source>
        <dbReference type="EMBL" id="GGD06483.1"/>
    </source>
</evidence>
<protein>
    <recommendedName>
        <fullName evidence="6">D-3-phosphoglycerate dehydrogenase</fullName>
        <ecNumber evidence="4">1.1.1.399</ecNumber>
        <ecNumber evidence="5">1.1.1.95</ecNumber>
    </recommendedName>
    <alternativeName>
        <fullName evidence="9">2-oxoglutarate reductase</fullName>
    </alternativeName>
</protein>
<keyword evidence="15" id="KW-1185">Reference proteome</keyword>
<dbReference type="Proteomes" id="UP000638188">
    <property type="component" value="Unassembled WGS sequence"/>
</dbReference>
<evidence type="ECO:0000256" key="6">
    <source>
        <dbReference type="ARBA" id="ARBA00021582"/>
    </source>
</evidence>
<evidence type="ECO:0000256" key="1">
    <source>
        <dbReference type="ARBA" id="ARBA00003800"/>
    </source>
</evidence>
<evidence type="ECO:0000256" key="3">
    <source>
        <dbReference type="ARBA" id="ARBA00005854"/>
    </source>
</evidence>
<dbReference type="InterPro" id="IPR029752">
    <property type="entry name" value="D-isomer_DH_CS1"/>
</dbReference>
<dbReference type="EC" id="1.1.1.95" evidence="5"/>
<dbReference type="Pfam" id="PF22629">
    <property type="entry name" value="ACT_AHAS_ss"/>
    <property type="match status" value="1"/>
</dbReference>
<dbReference type="Pfam" id="PF00389">
    <property type="entry name" value="2-Hacid_dh"/>
    <property type="match status" value="1"/>
</dbReference>
<comment type="similarity">
    <text evidence="3 12">Belongs to the D-isomer specific 2-hydroxyacid dehydrogenase family.</text>
</comment>
<dbReference type="InterPro" id="IPR045865">
    <property type="entry name" value="ACT-like_dom_sf"/>
</dbReference>
<evidence type="ECO:0000256" key="9">
    <source>
        <dbReference type="ARBA" id="ARBA00030455"/>
    </source>
</evidence>
<evidence type="ECO:0000256" key="8">
    <source>
        <dbReference type="ARBA" id="ARBA00023027"/>
    </source>
</evidence>
<dbReference type="CDD" id="cd12176">
    <property type="entry name" value="PGDH_3"/>
    <property type="match status" value="1"/>
</dbReference>
<dbReference type="PANTHER" id="PTHR43761:SF1">
    <property type="entry name" value="D-ISOMER SPECIFIC 2-HYDROXYACID DEHYDROGENASE CATALYTIC DOMAIN-CONTAINING PROTEIN-RELATED"/>
    <property type="match status" value="1"/>
</dbReference>
<gene>
    <name evidence="14" type="ORF">GCM10007418_26900</name>
</gene>
<keyword evidence="7 12" id="KW-0560">Oxidoreductase</keyword>
<dbReference type="Gene3D" id="3.40.50.720">
    <property type="entry name" value="NAD(P)-binding Rossmann-like Domain"/>
    <property type="match status" value="2"/>
</dbReference>
<dbReference type="InterPro" id="IPR002912">
    <property type="entry name" value="ACT_dom"/>
</dbReference>
<keyword evidence="8" id="KW-0520">NAD</keyword>
<dbReference type="CDD" id="cd04901">
    <property type="entry name" value="ACT_3PGDH"/>
    <property type="match status" value="1"/>
</dbReference>
<name>A0ABQ1PXK5_9GAMM</name>
<evidence type="ECO:0000256" key="10">
    <source>
        <dbReference type="ARBA" id="ARBA00048126"/>
    </source>
</evidence>
<dbReference type="InterPro" id="IPR050418">
    <property type="entry name" value="D-iso_2-hydroxyacid_DH_PdxB"/>
</dbReference>
<comment type="catalytic activity">
    <reaction evidence="11">
        <text>(2R)-3-phosphoglycerate + NAD(+) = 3-phosphooxypyruvate + NADH + H(+)</text>
        <dbReference type="Rhea" id="RHEA:12641"/>
        <dbReference type="ChEBI" id="CHEBI:15378"/>
        <dbReference type="ChEBI" id="CHEBI:18110"/>
        <dbReference type="ChEBI" id="CHEBI:57540"/>
        <dbReference type="ChEBI" id="CHEBI:57945"/>
        <dbReference type="ChEBI" id="CHEBI:58272"/>
        <dbReference type="EC" id="1.1.1.95"/>
    </reaction>
</comment>
<feature type="domain" description="ACT" evidence="13">
    <location>
        <begin position="346"/>
        <end position="415"/>
    </location>
</feature>
<dbReference type="NCBIfam" id="NF008759">
    <property type="entry name" value="PRK11790.1"/>
    <property type="match status" value="1"/>
</dbReference>
<evidence type="ECO:0000256" key="11">
    <source>
        <dbReference type="ARBA" id="ARBA00048731"/>
    </source>
</evidence>
<dbReference type="SUPFAM" id="SSF55021">
    <property type="entry name" value="ACT-like"/>
    <property type="match status" value="1"/>
</dbReference>
<dbReference type="Gene3D" id="3.30.70.260">
    <property type="match status" value="1"/>
</dbReference>
<dbReference type="EC" id="1.1.1.399" evidence="4"/>
<sequence length="415" mass="44920">MRVSDTMNKTSLDKSKIKFLLLEGVHQTAVDTLKAAGYTNIEYHVGSLPEEQLKEAIAEAHFIGIRSRTQLTAEIFSHAHKLVAVGCFCIGTNQVDLTAAMEMGVAVFNAPFSNTRSVAELVLAEAILLLRGIPEKNASCHRGGWIKSAENSYEIRGKKLGIVGYGSIGTQLSVLAEGLGMQVFFYDVVTKLPLGNAVQIGSLNELLGMCDIVTLHVPETAATKWMMGEKEIRAIKPGGILINAARGTVVDIDALAGALRDKHLNGAAIDVFPVEPRSNKEEFVSPLREFDNCILTPHIGGSTLEAQANIGLEVAEKLVRYSDNGTSITSVNFPEVALPSHPGMHRLLHIHQNVPGVMSEINRVFAENNINICGQFLQTNEKVGYVVIDVSADASELALEKAQQVKGTIRARVLF</sequence>
<evidence type="ECO:0000256" key="5">
    <source>
        <dbReference type="ARBA" id="ARBA00013143"/>
    </source>
</evidence>
<dbReference type="InterPro" id="IPR054480">
    <property type="entry name" value="AHAS_small-like_ACT"/>
</dbReference>
<dbReference type="EMBL" id="BMFF01000005">
    <property type="protein sequence ID" value="GGD06483.1"/>
    <property type="molecule type" value="Genomic_DNA"/>
</dbReference>
<dbReference type="PANTHER" id="PTHR43761">
    <property type="entry name" value="D-ISOMER SPECIFIC 2-HYDROXYACID DEHYDROGENASE FAMILY PROTEIN (AFU_ORTHOLOGUE AFUA_1G13630)"/>
    <property type="match status" value="1"/>
</dbReference>
<evidence type="ECO:0000256" key="2">
    <source>
        <dbReference type="ARBA" id="ARBA00005216"/>
    </source>
</evidence>
<dbReference type="InterPro" id="IPR006139">
    <property type="entry name" value="D-isomer_2_OHA_DH_cat_dom"/>
</dbReference>
<dbReference type="InterPro" id="IPR029753">
    <property type="entry name" value="D-isomer_DH_CS"/>
</dbReference>
<evidence type="ECO:0000256" key="12">
    <source>
        <dbReference type="RuleBase" id="RU003719"/>
    </source>
</evidence>